<reference evidence="4" key="1">
    <citation type="submission" date="2021-01" db="EMBL/GenBank/DDBJ databases">
        <authorList>
            <consortium name="Aspergillus puulaauensis MK2 genome sequencing consortium"/>
            <person name="Kazuki M."/>
            <person name="Futagami T."/>
        </authorList>
    </citation>
    <scope>NUCLEOTIDE SEQUENCE</scope>
    <source>
        <strain evidence="4">MK2</strain>
    </source>
</reference>
<dbReference type="AlphaFoldDB" id="A0A7R7XJF9"/>
<evidence type="ECO:0000259" key="3">
    <source>
        <dbReference type="PROSITE" id="PS50222"/>
    </source>
</evidence>
<keyword evidence="5" id="KW-1185">Reference proteome</keyword>
<dbReference type="InterPro" id="IPR002048">
    <property type="entry name" value="EF_hand_dom"/>
</dbReference>
<dbReference type="EMBL" id="AP024445">
    <property type="protein sequence ID" value="BCS22621.1"/>
    <property type="molecule type" value="Genomic_DNA"/>
</dbReference>
<evidence type="ECO:0000313" key="4">
    <source>
        <dbReference type="EMBL" id="BCS22621.1"/>
    </source>
</evidence>
<dbReference type="Proteomes" id="UP000654913">
    <property type="component" value="Chromosome 3"/>
</dbReference>
<evidence type="ECO:0000256" key="2">
    <source>
        <dbReference type="SAM" id="SignalP"/>
    </source>
</evidence>
<dbReference type="InterPro" id="IPR011992">
    <property type="entry name" value="EF-hand-dom_pair"/>
</dbReference>
<dbReference type="KEGG" id="apuu:APUU_30846S"/>
<dbReference type="OrthoDB" id="4120143at2759"/>
<keyword evidence="2" id="KW-0732">Signal</keyword>
<protein>
    <recommendedName>
        <fullName evidence="3">EF-hand domain-containing protein</fullName>
    </recommendedName>
</protein>
<name>A0A7R7XJF9_9EURO</name>
<feature type="signal peptide" evidence="2">
    <location>
        <begin position="1"/>
        <end position="19"/>
    </location>
</feature>
<dbReference type="PROSITE" id="PS50222">
    <property type="entry name" value="EF_HAND_2"/>
    <property type="match status" value="1"/>
</dbReference>
<evidence type="ECO:0000313" key="5">
    <source>
        <dbReference type="Proteomes" id="UP000654913"/>
    </source>
</evidence>
<dbReference type="Gene3D" id="1.10.238.10">
    <property type="entry name" value="EF-hand"/>
    <property type="match status" value="1"/>
</dbReference>
<organism evidence="4 5">
    <name type="scientific">Aspergillus puulaauensis</name>
    <dbReference type="NCBI Taxonomy" id="1220207"/>
    <lineage>
        <taxon>Eukaryota</taxon>
        <taxon>Fungi</taxon>
        <taxon>Dikarya</taxon>
        <taxon>Ascomycota</taxon>
        <taxon>Pezizomycotina</taxon>
        <taxon>Eurotiomycetes</taxon>
        <taxon>Eurotiomycetidae</taxon>
        <taxon>Eurotiales</taxon>
        <taxon>Aspergillaceae</taxon>
        <taxon>Aspergillus</taxon>
    </lineage>
</organism>
<feature type="domain" description="EF-hand" evidence="3">
    <location>
        <begin position="74"/>
        <end position="109"/>
    </location>
</feature>
<dbReference type="GO" id="GO:0005509">
    <property type="term" value="F:calcium ion binding"/>
    <property type="evidence" value="ECO:0007669"/>
    <property type="project" value="InterPro"/>
</dbReference>
<accession>A0A7R7XJF9</accession>
<evidence type="ECO:0000256" key="1">
    <source>
        <dbReference type="ARBA" id="ARBA00022837"/>
    </source>
</evidence>
<sequence>MFVAIGLLFLSHLMAVSLAACCDAQYLSSNGQWICGDGTVATPCCGKGPCDAFCCNCDCRSPSSRKRDLPFLMERAEQVDSLFQSVDADGSGDLDLGEYIAWVTEHLGREHPVSPSLYQAYIDHFYSFDMDKNSKLDLGEVRATK</sequence>
<keyword evidence="1" id="KW-0106">Calcium</keyword>
<dbReference type="GeneID" id="64972626"/>
<feature type="chain" id="PRO_5030582073" description="EF-hand domain-containing protein" evidence="2">
    <location>
        <begin position="20"/>
        <end position="145"/>
    </location>
</feature>
<dbReference type="SUPFAM" id="SSF47473">
    <property type="entry name" value="EF-hand"/>
    <property type="match status" value="1"/>
</dbReference>
<gene>
    <name evidence="4" type="ORF">APUU_30846S</name>
</gene>
<dbReference type="PROSITE" id="PS00018">
    <property type="entry name" value="EF_HAND_1"/>
    <property type="match status" value="1"/>
</dbReference>
<dbReference type="Gene3D" id="3.30.70.2800">
    <property type="match status" value="1"/>
</dbReference>
<reference evidence="4" key="2">
    <citation type="submission" date="2021-02" db="EMBL/GenBank/DDBJ databases">
        <title>Aspergillus puulaauensis MK2 genome sequence.</title>
        <authorList>
            <person name="Futagami T."/>
            <person name="Mori K."/>
            <person name="Kadooka C."/>
            <person name="Tanaka T."/>
        </authorList>
    </citation>
    <scope>NUCLEOTIDE SEQUENCE</scope>
    <source>
        <strain evidence="4">MK2</strain>
    </source>
</reference>
<dbReference type="RefSeq" id="XP_041554815.1">
    <property type="nucleotide sequence ID" value="XM_041701984.1"/>
</dbReference>
<dbReference type="InterPro" id="IPR018247">
    <property type="entry name" value="EF_Hand_1_Ca_BS"/>
</dbReference>
<proteinExistence type="predicted"/>